<keyword evidence="3" id="KW-0175">Coiled coil</keyword>
<keyword evidence="2" id="KW-0067">ATP-binding</keyword>
<dbReference type="OMA" id="NYEATQI"/>
<dbReference type="Pfam" id="PF00069">
    <property type="entry name" value="Pkinase"/>
    <property type="match status" value="1"/>
</dbReference>
<evidence type="ECO:0000313" key="5">
    <source>
        <dbReference type="EMBL" id="EFO61344.1"/>
    </source>
</evidence>
<dbReference type="GO" id="GO:0005524">
    <property type="term" value="F:ATP binding"/>
    <property type="evidence" value="ECO:0007669"/>
    <property type="project" value="UniProtKB-UniRule"/>
</dbReference>
<feature type="binding site" evidence="2">
    <location>
        <position position="56"/>
    </location>
    <ligand>
        <name>ATP</name>
        <dbReference type="ChEBI" id="CHEBI:30616"/>
    </ligand>
</feature>
<dbReference type="VEuPathDB" id="GiardiaDB:GLP15_1303"/>
<reference evidence="5 6" key="1">
    <citation type="journal article" date="2010" name="BMC Genomics">
        <title>Genome analysis and comparative genomics of a Giardia intestinalis assemblage E isolate.</title>
        <authorList>
            <person name="Jerlstrom-Hultqvist J."/>
            <person name="Franzen O."/>
            <person name="Ankarklev J."/>
            <person name="Xu F."/>
            <person name="Nohynkova E."/>
            <person name="Andersson J.O."/>
            <person name="Svard S.G."/>
            <person name="Andersson B."/>
        </authorList>
    </citation>
    <scope>NUCLEOTIDE SEQUENCE [LARGE SCALE GENOMIC DNA]</scope>
    <source>
        <strain evidence="5 6">P15</strain>
    </source>
</reference>
<keyword evidence="5" id="KW-0808">Transferase</keyword>
<dbReference type="Gene3D" id="1.25.40.20">
    <property type="entry name" value="Ankyrin repeat-containing domain"/>
    <property type="match status" value="3"/>
</dbReference>
<dbReference type="Proteomes" id="UP000008974">
    <property type="component" value="Unassembled WGS sequence"/>
</dbReference>
<evidence type="ECO:0000256" key="2">
    <source>
        <dbReference type="PROSITE-ProRule" id="PRU10141"/>
    </source>
</evidence>
<dbReference type="PANTHER" id="PTHR24120:SF4">
    <property type="entry name" value="GH07239P"/>
    <property type="match status" value="1"/>
</dbReference>
<dbReference type="FunFam" id="1.25.40.20:FF:000528">
    <property type="entry name" value="Kinase, NEK"/>
    <property type="match status" value="1"/>
</dbReference>
<dbReference type="PROSITE" id="PS50011">
    <property type="entry name" value="PROTEIN_KINASE_DOM"/>
    <property type="match status" value="1"/>
</dbReference>
<dbReference type="EMBL" id="ACVC01000232">
    <property type="protein sequence ID" value="EFO61344.1"/>
    <property type="molecule type" value="Genomic_DNA"/>
</dbReference>
<dbReference type="InterPro" id="IPR011009">
    <property type="entry name" value="Kinase-like_dom_sf"/>
</dbReference>
<dbReference type="InterPro" id="IPR002110">
    <property type="entry name" value="Ankyrin_rpt"/>
</dbReference>
<keyword evidence="1" id="KW-0040">ANK repeat</keyword>
<dbReference type="InterPro" id="IPR017441">
    <property type="entry name" value="Protein_kinase_ATP_BS"/>
</dbReference>
<dbReference type="SUPFAM" id="SSF48403">
    <property type="entry name" value="Ankyrin repeat"/>
    <property type="match status" value="1"/>
</dbReference>
<keyword evidence="2" id="KW-0547">Nucleotide-binding</keyword>
<evidence type="ECO:0000256" key="3">
    <source>
        <dbReference type="SAM" id="Coils"/>
    </source>
</evidence>
<dbReference type="InterPro" id="IPR036770">
    <property type="entry name" value="Ankyrin_rpt-contain_sf"/>
</dbReference>
<comment type="caution">
    <text evidence="5">The sequence shown here is derived from an EMBL/GenBank/DDBJ whole genome shotgun (WGS) entry which is preliminary data.</text>
</comment>
<dbReference type="Gene3D" id="1.10.510.10">
    <property type="entry name" value="Transferase(Phosphotransferase) domain 1"/>
    <property type="match status" value="1"/>
</dbReference>
<dbReference type="SUPFAM" id="SSF56112">
    <property type="entry name" value="Protein kinase-like (PK-like)"/>
    <property type="match status" value="1"/>
</dbReference>
<dbReference type="AlphaFoldDB" id="E1F8A0"/>
<organism evidence="5 6">
    <name type="scientific">Giardia intestinalis (strain P15)</name>
    <name type="common">Giardia lamblia</name>
    <dbReference type="NCBI Taxonomy" id="658858"/>
    <lineage>
        <taxon>Eukaryota</taxon>
        <taxon>Metamonada</taxon>
        <taxon>Diplomonadida</taxon>
        <taxon>Hexamitidae</taxon>
        <taxon>Giardiinae</taxon>
        <taxon>Giardia</taxon>
    </lineage>
</organism>
<dbReference type="SMART" id="SM00248">
    <property type="entry name" value="ANK"/>
    <property type="match status" value="9"/>
</dbReference>
<accession>E1F8A0</accession>
<keyword evidence="5" id="KW-0418">Kinase</keyword>
<sequence>MSDTQSTFNASYSKNDGREDSFFSLDHLLADQGDEIGKGIHGVVYSFRSDSSLVLKEILNDHISTSTFKMLLERLQVLTALKHPNIVDYQGVFETDISVYLKMKRYGTSLDAICRSYRRKKQTFPQKLIFSITRQVAMGLAHLHKYTGSNASGESVSSLVHGNLKPTNILANRDESDFVISDAGIYGDNLENFNSTLALVQMYMSPETLLHEQYLPASDIWSLGVILYELVTGTKIPFLKGDTPKNIFVEGWIPDLSEVKDPIFKAILEHIFILDPHARLTADELVGFLHESTPPACVTYMLTTRRLERDLKEYKKQIDSLSRDNLELRAQLANLVTPAAIPPVAAPVYHAVAGPSARKQTAKAQQGQGKPLCPPKLKPTTLTKLMAAARSNNVAAAKPLILSKTDVCAKDDLGMTALMHAARTQSLDVAKLLVYLERGMRDYTGKSALIHAAIDGRITMVKYLLEHEKTLSDVQGITALMYAVIYGHKKLVAVLKDEECKLQDNKGQTALMYAADNNNCGVISILAQYEAMMKDNNGHTAFMHALLRGHKEAAALLLQYDDPVDDVGRTALMRAVDEDNLDFLPFLIPLQKGLRTLGEETIGSYFVTGRTALMGASICNNLEAIRLLVEHEARIQDSNGYTALMFAAQAANYEATQILLPYEQGIRNTQGKTAAMLAEECNCREIIALMKPYRSEIDSLKGD</sequence>
<evidence type="ECO:0000313" key="6">
    <source>
        <dbReference type="Proteomes" id="UP000008974"/>
    </source>
</evidence>
<protein>
    <submittedName>
        <fullName evidence="5">Kinase, NEK</fullName>
    </submittedName>
</protein>
<dbReference type="PROSITE" id="PS00107">
    <property type="entry name" value="PROTEIN_KINASE_ATP"/>
    <property type="match status" value="1"/>
</dbReference>
<evidence type="ECO:0000259" key="4">
    <source>
        <dbReference type="PROSITE" id="PS50011"/>
    </source>
</evidence>
<dbReference type="Pfam" id="PF12796">
    <property type="entry name" value="Ank_2"/>
    <property type="match status" value="3"/>
</dbReference>
<dbReference type="PROSITE" id="PS50088">
    <property type="entry name" value="ANK_REPEAT"/>
    <property type="match status" value="1"/>
</dbReference>
<dbReference type="OrthoDB" id="20872at2759"/>
<name>E1F8A0_GIAIA</name>
<dbReference type="InterPro" id="IPR000719">
    <property type="entry name" value="Prot_kinase_dom"/>
</dbReference>
<feature type="coiled-coil region" evidence="3">
    <location>
        <begin position="304"/>
        <end position="331"/>
    </location>
</feature>
<proteinExistence type="predicted"/>
<evidence type="ECO:0000256" key="1">
    <source>
        <dbReference type="PROSITE-ProRule" id="PRU00023"/>
    </source>
</evidence>
<feature type="repeat" description="ANK" evidence="1">
    <location>
        <begin position="608"/>
        <end position="640"/>
    </location>
</feature>
<dbReference type="GO" id="GO:0004672">
    <property type="term" value="F:protein kinase activity"/>
    <property type="evidence" value="ECO:0007669"/>
    <property type="project" value="InterPro"/>
</dbReference>
<feature type="domain" description="Protein kinase" evidence="4">
    <location>
        <begin position="30"/>
        <end position="293"/>
    </location>
</feature>
<dbReference type="PANTHER" id="PTHR24120">
    <property type="entry name" value="GH07239P"/>
    <property type="match status" value="1"/>
</dbReference>
<gene>
    <name evidence="5" type="ORF">GLP15_1303</name>
</gene>
<dbReference type="Gene3D" id="3.30.200.20">
    <property type="entry name" value="Phosphorylase Kinase, domain 1"/>
    <property type="match status" value="1"/>
</dbReference>